<protein>
    <recommendedName>
        <fullName evidence="5">Chromosome partition protein Smc</fullName>
    </recommendedName>
</protein>
<gene>
    <name evidence="3" type="ORF">KOR42_24410</name>
</gene>
<feature type="compositionally biased region" description="Acidic residues" evidence="1">
    <location>
        <begin position="208"/>
        <end position="229"/>
    </location>
</feature>
<feature type="chain" id="PRO_5022954907" description="Chromosome partition protein Smc" evidence="2">
    <location>
        <begin position="22"/>
        <end position="603"/>
    </location>
</feature>
<keyword evidence="4" id="KW-1185">Reference proteome</keyword>
<evidence type="ECO:0000313" key="3">
    <source>
        <dbReference type="EMBL" id="TWT59052.1"/>
    </source>
</evidence>
<feature type="compositionally biased region" description="Low complexity" evidence="1">
    <location>
        <begin position="20"/>
        <end position="42"/>
    </location>
</feature>
<dbReference type="EMBL" id="SIHI01000001">
    <property type="protein sequence ID" value="TWT59052.1"/>
    <property type="molecule type" value="Genomic_DNA"/>
</dbReference>
<feature type="region of interest" description="Disordered" evidence="1">
    <location>
        <begin position="514"/>
        <end position="537"/>
    </location>
</feature>
<sequence precursor="true">MRNLPILLIWMVMAAAPVSQAQSQSPTGSSEDSPAAPAADLSNAQKQLFRDYERFEKSLYDVAEQIRQKDPEQAEILYRARSKSQEENVLQEMELISELLSPSTQGDQPAQYGPAVDRQKEVLARMETILKLLQSLDERQRLADEMRRIQELLKDTNRVIAGQKDVRAETLRGRDSEQLSEAQKKVADKADELAEKIDEQDKAREDSQDSSDSEEGSDEESNTSEDSSSDEPKETSPAEQSEGEKSESDGESSSSESSSSETGEQSSSSGERSEGEKSESSESESSGQKSEGEQQQGEQQQGEQQQGEQQQGEQQQGQQQQGQQQQQQEQQQTAGREQLEQARKEMEKAIEDLLNEQNDEAVEDQDSAIARLEELKAELEEILRQLREEEKESYLTLLEARFQNMLTRQLRVNSETVRINQIPEDARLQQNYASQTADVRKQQEDNLIDAQKALNLLIEEGSSVAFPEAVQQMNKNMQIVINRLANQDTGNTTQLVETLIAETLEEMIETFQQELEDQEREQQEGQPGQPSEPDDPSLVNQIAELKMIRSLQLQINRITQQIGTENDPSVPLDAEQLDLIDDLARRQQRIQKATYDLSVGRNK</sequence>
<reference evidence="3 4" key="1">
    <citation type="submission" date="2019-02" db="EMBL/GenBank/DDBJ databases">
        <title>Deep-cultivation of Planctomycetes and their phenomic and genomic characterization uncovers novel biology.</title>
        <authorList>
            <person name="Wiegand S."/>
            <person name="Jogler M."/>
            <person name="Boedeker C."/>
            <person name="Pinto D."/>
            <person name="Vollmers J."/>
            <person name="Rivas-Marin E."/>
            <person name="Kohn T."/>
            <person name="Peeters S.H."/>
            <person name="Heuer A."/>
            <person name="Rast P."/>
            <person name="Oberbeckmann S."/>
            <person name="Bunk B."/>
            <person name="Jeske O."/>
            <person name="Meyerdierks A."/>
            <person name="Storesund J.E."/>
            <person name="Kallscheuer N."/>
            <person name="Luecker S."/>
            <person name="Lage O.M."/>
            <person name="Pohl T."/>
            <person name="Merkel B.J."/>
            <person name="Hornburger P."/>
            <person name="Mueller R.-W."/>
            <person name="Bruemmer F."/>
            <person name="Labrenz M."/>
            <person name="Spormann A.M."/>
            <person name="Op Den Camp H."/>
            <person name="Overmann J."/>
            <person name="Amann R."/>
            <person name="Jetten M.S.M."/>
            <person name="Mascher T."/>
            <person name="Medema M.H."/>
            <person name="Devos D.P."/>
            <person name="Kaster A.-K."/>
            <person name="Ovreas L."/>
            <person name="Rohde M."/>
            <person name="Galperin M.Y."/>
            <person name="Jogler C."/>
        </authorList>
    </citation>
    <scope>NUCLEOTIDE SEQUENCE [LARGE SCALE GENOMIC DNA]</scope>
    <source>
        <strain evidence="3 4">KOR42</strain>
    </source>
</reference>
<feature type="compositionally biased region" description="Basic and acidic residues" evidence="1">
    <location>
        <begin position="271"/>
        <end position="280"/>
    </location>
</feature>
<feature type="compositionally biased region" description="Low complexity" evidence="1">
    <location>
        <begin position="251"/>
        <end position="270"/>
    </location>
</feature>
<evidence type="ECO:0008006" key="5">
    <source>
        <dbReference type="Google" id="ProtNLM"/>
    </source>
</evidence>
<dbReference type="AlphaFoldDB" id="A0A5C5XAY5"/>
<name>A0A5C5XAY5_9PLAN</name>
<accession>A0A5C5XAY5</accession>
<keyword evidence="2" id="KW-0732">Signal</keyword>
<feature type="region of interest" description="Disordered" evidence="1">
    <location>
        <begin position="20"/>
        <end position="43"/>
    </location>
</feature>
<feature type="region of interest" description="Disordered" evidence="1">
    <location>
        <begin position="168"/>
        <end position="344"/>
    </location>
</feature>
<dbReference type="OrthoDB" id="258964at2"/>
<comment type="caution">
    <text evidence="3">The sequence shown here is derived from an EMBL/GenBank/DDBJ whole genome shotgun (WGS) entry which is preliminary data.</text>
</comment>
<feature type="compositionally biased region" description="Basic and acidic residues" evidence="1">
    <location>
        <begin position="230"/>
        <end position="248"/>
    </location>
</feature>
<feature type="compositionally biased region" description="Low complexity" evidence="1">
    <location>
        <begin position="283"/>
        <end position="332"/>
    </location>
</feature>
<organism evidence="3 4">
    <name type="scientific">Thalassoglobus neptunius</name>
    <dbReference type="NCBI Taxonomy" id="1938619"/>
    <lineage>
        <taxon>Bacteria</taxon>
        <taxon>Pseudomonadati</taxon>
        <taxon>Planctomycetota</taxon>
        <taxon>Planctomycetia</taxon>
        <taxon>Planctomycetales</taxon>
        <taxon>Planctomycetaceae</taxon>
        <taxon>Thalassoglobus</taxon>
    </lineage>
</organism>
<evidence type="ECO:0000256" key="2">
    <source>
        <dbReference type="SAM" id="SignalP"/>
    </source>
</evidence>
<proteinExistence type="predicted"/>
<dbReference type="RefSeq" id="WP_146509833.1">
    <property type="nucleotide sequence ID" value="NZ_SIHI01000001.1"/>
</dbReference>
<evidence type="ECO:0000256" key="1">
    <source>
        <dbReference type="SAM" id="MobiDB-lite"/>
    </source>
</evidence>
<dbReference type="Proteomes" id="UP000317243">
    <property type="component" value="Unassembled WGS sequence"/>
</dbReference>
<feature type="signal peptide" evidence="2">
    <location>
        <begin position="1"/>
        <end position="21"/>
    </location>
</feature>
<feature type="compositionally biased region" description="Basic and acidic residues" evidence="1">
    <location>
        <begin position="168"/>
        <end position="207"/>
    </location>
</feature>
<evidence type="ECO:0000313" key="4">
    <source>
        <dbReference type="Proteomes" id="UP000317243"/>
    </source>
</evidence>